<gene>
    <name evidence="1" type="ORF">CP970_03720</name>
</gene>
<evidence type="ECO:0000313" key="2">
    <source>
        <dbReference type="Proteomes" id="UP000325529"/>
    </source>
</evidence>
<accession>A0A5J6G686</accession>
<dbReference type="OrthoDB" id="4571714at2"/>
<dbReference type="AlphaFoldDB" id="A0A5J6G686"/>
<keyword evidence="2" id="KW-1185">Reference proteome</keyword>
<name>A0A5J6G686_STRKN</name>
<evidence type="ECO:0000313" key="1">
    <source>
        <dbReference type="EMBL" id="QEU90134.1"/>
    </source>
</evidence>
<reference evidence="1 2" key="1">
    <citation type="submission" date="2017-09" db="EMBL/GenBank/DDBJ databases">
        <authorList>
            <person name="Lee N."/>
            <person name="Cho B.-K."/>
        </authorList>
    </citation>
    <scope>NUCLEOTIDE SEQUENCE [LARGE SCALE GENOMIC DNA]</scope>
    <source>
        <strain evidence="1 2">ATCC 12853</strain>
    </source>
</reference>
<protein>
    <submittedName>
        <fullName evidence="1">Uncharacterized protein</fullName>
    </submittedName>
</protein>
<sequence length="469" mass="52014">MYRLRPVANGTSTDHPVPGLPFINDGRLPLDNPDAIERTGRNQGQGLWGRTDPTENGGWVAFTTEPKNPSFCWAVFHHPPYGRTVLLIRDSDQSDLHYQWKYGGAGFLHRHGGYWWNGERWHRPAQVRDAAFESYDPRPVEGPTTITAASVLNSAPSVPQNASILTIASFSAPGLVPNWTDHLALWAQRRASQPGELPLDACVVDLHAPELEVEKLVGRVDLARIASISTDDLPHPKYGRNDLPEPQEETDGIMRWSVPVARDWAEDYLRYNGPEALLSDTTVYGTTQPVGLVADHNRLRRIFHETLTEPSHSGGKKQPPYMKGDLAQSTADDLAWDAAIALMYGSDYGLIPHGPLREVLVESIMGRLAEDVEERGGEGKSRETMMLSDMPTGAVKLLTWYLQRRPGETASILGDVCLRARVSLDLHPAKVGALFRRSLSLDSDLDSATIDALLDMALPPSARDYRKRM</sequence>
<proteinExistence type="predicted"/>
<dbReference type="KEGG" id="ska:CP970_03720"/>
<dbReference type="RefSeq" id="WP_055556072.1">
    <property type="nucleotide sequence ID" value="NZ_CP023699.1"/>
</dbReference>
<organism evidence="1 2">
    <name type="scientific">Streptomyces kanamyceticus</name>
    <dbReference type="NCBI Taxonomy" id="1967"/>
    <lineage>
        <taxon>Bacteria</taxon>
        <taxon>Bacillati</taxon>
        <taxon>Actinomycetota</taxon>
        <taxon>Actinomycetes</taxon>
        <taxon>Kitasatosporales</taxon>
        <taxon>Streptomycetaceae</taxon>
        <taxon>Streptomyces</taxon>
    </lineage>
</organism>
<dbReference type="Proteomes" id="UP000325529">
    <property type="component" value="Chromosome"/>
</dbReference>
<dbReference type="EMBL" id="CP023699">
    <property type="protein sequence ID" value="QEU90134.1"/>
    <property type="molecule type" value="Genomic_DNA"/>
</dbReference>